<reference evidence="1 2" key="1">
    <citation type="journal article" date="2013" name="Genome Biol. Evol.">
        <title>Life in an arsenic-containing gold mine: genome and physiology of the autotrophic arsenite-oxidizing bacterium rhizobium sp. NT-26.</title>
        <authorList>
            <person name="Andres J."/>
            <person name="Arsene-Ploetze F."/>
            <person name="Barbe V."/>
            <person name="Brochier-Armanet C."/>
            <person name="Cleiss-Arnold J."/>
            <person name="Coppee J.Y."/>
            <person name="Dillies M.A."/>
            <person name="Geist"/>
            <person name="L"/>
            <person name="Joublin A."/>
            <person name="Koechler S."/>
            <person name="Lassalle F."/>
            <person name="Marchal M."/>
            <person name="Medigue C."/>
            <person name="Muller D."/>
            <person name="Nesme X."/>
            <person name="Plewniak F."/>
            <person name="Proux C."/>
            <person name="Ramirez-Bahena M.H."/>
            <person name="Schenowitz C."/>
            <person name="Sismeiro O."/>
            <person name="Vallenet D."/>
            <person name="Santini J.M."/>
            <person name="Bertin P.N."/>
        </authorList>
    </citation>
    <scope>NUCLEOTIDE SEQUENCE [LARGE SCALE GENOMIC DNA]</scope>
    <source>
        <strain evidence="1 2">NT-26</strain>
    </source>
</reference>
<name>L0NEA9_9HYPH</name>
<dbReference type="AlphaFoldDB" id="L0NEA9"/>
<dbReference type="EMBL" id="FO082820">
    <property type="protein sequence ID" value="CCF19458.1"/>
    <property type="molecule type" value="Genomic_DNA"/>
</dbReference>
<evidence type="ECO:0000313" key="2">
    <source>
        <dbReference type="Proteomes" id="UP000010792"/>
    </source>
</evidence>
<accession>L0NEA9</accession>
<dbReference type="STRING" id="1125847.NT26_1734"/>
<evidence type="ECO:0000313" key="1">
    <source>
        <dbReference type="EMBL" id="CCF19458.1"/>
    </source>
</evidence>
<protein>
    <submittedName>
        <fullName evidence="1">Uncharacterized protein</fullName>
    </submittedName>
</protein>
<sequence>MWVYVCPRRLPVRQFENDDPLQDPDVGGRDANPWCRTHRVQEILSQLPEPGTEIFDRFADRRQHRVRISEDGTEGHILPRWMVLRSLSPS</sequence>
<dbReference type="Proteomes" id="UP000010792">
    <property type="component" value="Chromosome"/>
</dbReference>
<gene>
    <name evidence="1" type="ORF">NT26_1734</name>
</gene>
<organism evidence="1 2">
    <name type="scientific">Pseudorhizobium banfieldiae</name>
    <dbReference type="NCBI Taxonomy" id="1125847"/>
    <lineage>
        <taxon>Bacteria</taxon>
        <taxon>Pseudomonadati</taxon>
        <taxon>Pseudomonadota</taxon>
        <taxon>Alphaproteobacteria</taxon>
        <taxon>Hyphomicrobiales</taxon>
        <taxon>Rhizobiaceae</taxon>
        <taxon>Rhizobium/Agrobacterium group</taxon>
        <taxon>Pseudorhizobium</taxon>
    </lineage>
</organism>
<keyword evidence="2" id="KW-1185">Reference proteome</keyword>
<dbReference type="KEGG" id="rht:NT26_1734"/>
<proteinExistence type="predicted"/>